<feature type="disulfide bond" evidence="2">
    <location>
        <begin position="60"/>
        <end position="85"/>
    </location>
</feature>
<feature type="disulfide bond" evidence="2">
    <location>
        <begin position="186"/>
        <end position="232"/>
    </location>
</feature>
<sequence length="269" mass="27579">MMPTLVRRCTTALAATGTALALTVAVGSAAHAATVNYVALGDSYSSGVGAGSYTSSSGSCDRSTNAYSQLWTNANGPSSFTFVACSGATTSDVLSSQIASVTSSTTLVSITIGGNDVGFSSVMETCVLDSTSSCVSAVNTAESEAENQLPAKLDAVYAAIKAAAPNARVVVLDYPELYDLSKSSSCIGLSTTDRTDLNQAADILDGVIQTEAAKYNDVFADVRSAFSGHEICDGSSWLHSVNILDIDESYHPTASGQSGAYYPVFSSNA</sequence>
<gene>
    <name evidence="5" type="ORF">KDL01_32000</name>
</gene>
<dbReference type="CDD" id="cd01823">
    <property type="entry name" value="SEST_like"/>
    <property type="match status" value="1"/>
</dbReference>
<reference evidence="5" key="1">
    <citation type="submission" date="2021-04" db="EMBL/GenBank/DDBJ databases">
        <title>Genome based classification of Actinospica acidithermotolerans sp. nov., an actinobacterium isolated from an Indonesian hot spring.</title>
        <authorList>
            <person name="Kusuma A.B."/>
            <person name="Putra K.E."/>
            <person name="Nafisah S."/>
            <person name="Loh J."/>
            <person name="Nouioui I."/>
            <person name="Goodfellow M."/>
        </authorList>
    </citation>
    <scope>NUCLEOTIDE SEQUENCE</scope>
    <source>
        <strain evidence="5">CSCA 57</strain>
    </source>
</reference>
<evidence type="ECO:0000256" key="3">
    <source>
        <dbReference type="SAM" id="SignalP"/>
    </source>
</evidence>
<name>A0A941EZA6_9ACTN</name>
<dbReference type="PANTHER" id="PTHR37981">
    <property type="entry name" value="LIPASE 2"/>
    <property type="match status" value="1"/>
</dbReference>
<evidence type="ECO:0000313" key="5">
    <source>
        <dbReference type="EMBL" id="MBR7837939.1"/>
    </source>
</evidence>
<keyword evidence="5" id="KW-0378">Hydrolase</keyword>
<feature type="signal peptide" evidence="3">
    <location>
        <begin position="1"/>
        <end position="32"/>
    </location>
</feature>
<keyword evidence="3" id="KW-0732">Signal</keyword>
<dbReference type="InterPro" id="IPR013830">
    <property type="entry name" value="SGNH_hydro"/>
</dbReference>
<dbReference type="GO" id="GO:0004806">
    <property type="term" value="F:triacylglycerol lipase activity"/>
    <property type="evidence" value="ECO:0007669"/>
    <property type="project" value="TreeGrafter"/>
</dbReference>
<dbReference type="Pfam" id="PF13472">
    <property type="entry name" value="Lipase_GDSL_2"/>
    <property type="match status" value="1"/>
</dbReference>
<feature type="active site" description="Nucleophile" evidence="1">
    <location>
        <position position="43"/>
    </location>
</feature>
<evidence type="ECO:0000256" key="1">
    <source>
        <dbReference type="PIRSR" id="PIRSR637460-1"/>
    </source>
</evidence>
<dbReference type="PANTHER" id="PTHR37981:SF1">
    <property type="entry name" value="SGNH HYDROLASE-TYPE ESTERASE DOMAIN-CONTAINING PROTEIN"/>
    <property type="match status" value="1"/>
</dbReference>
<dbReference type="AlphaFoldDB" id="A0A941EZA6"/>
<dbReference type="SUPFAM" id="SSF52266">
    <property type="entry name" value="SGNH hydrolase"/>
    <property type="match status" value="1"/>
</dbReference>
<dbReference type="InterPro" id="IPR036514">
    <property type="entry name" value="SGNH_hydro_sf"/>
</dbReference>
<keyword evidence="2" id="KW-1015">Disulfide bond</keyword>
<dbReference type="Gene3D" id="3.40.50.1110">
    <property type="entry name" value="SGNH hydrolase"/>
    <property type="match status" value="1"/>
</dbReference>
<keyword evidence="6" id="KW-1185">Reference proteome</keyword>
<proteinExistence type="predicted"/>
<dbReference type="GO" id="GO:0019433">
    <property type="term" value="P:triglyceride catabolic process"/>
    <property type="evidence" value="ECO:0007669"/>
    <property type="project" value="TreeGrafter"/>
</dbReference>
<accession>A0A941EZA6</accession>
<feature type="disulfide bond" evidence="2">
    <location>
        <begin position="126"/>
        <end position="134"/>
    </location>
</feature>
<evidence type="ECO:0000313" key="6">
    <source>
        <dbReference type="Proteomes" id="UP000675781"/>
    </source>
</evidence>
<dbReference type="EMBL" id="JAGSOG010000242">
    <property type="protein sequence ID" value="MBR7837939.1"/>
    <property type="molecule type" value="Genomic_DNA"/>
</dbReference>
<comment type="caution">
    <text evidence="5">The sequence shown here is derived from an EMBL/GenBank/DDBJ whole genome shotgun (WGS) entry which is preliminary data.</text>
</comment>
<protein>
    <submittedName>
        <fullName evidence="5">SGNH/GDSL hydrolase family protein</fullName>
    </submittedName>
</protein>
<organism evidence="5 6">
    <name type="scientific">Actinospica durhamensis</name>
    <dbReference type="NCBI Taxonomy" id="1508375"/>
    <lineage>
        <taxon>Bacteria</taxon>
        <taxon>Bacillati</taxon>
        <taxon>Actinomycetota</taxon>
        <taxon>Actinomycetes</taxon>
        <taxon>Catenulisporales</taxon>
        <taxon>Actinospicaceae</taxon>
        <taxon>Actinospica</taxon>
    </lineage>
</organism>
<dbReference type="Proteomes" id="UP000675781">
    <property type="component" value="Unassembled WGS sequence"/>
</dbReference>
<dbReference type="InterPro" id="IPR037460">
    <property type="entry name" value="SEST-like"/>
</dbReference>
<evidence type="ECO:0000259" key="4">
    <source>
        <dbReference type="Pfam" id="PF13472"/>
    </source>
</evidence>
<feature type="chain" id="PRO_5036907548" evidence="3">
    <location>
        <begin position="33"/>
        <end position="269"/>
    </location>
</feature>
<evidence type="ECO:0000256" key="2">
    <source>
        <dbReference type="PIRSR" id="PIRSR637460-2"/>
    </source>
</evidence>
<feature type="domain" description="SGNH hydrolase-type esterase" evidence="4">
    <location>
        <begin position="39"/>
        <end position="257"/>
    </location>
</feature>
<feature type="active site" evidence="1">
    <location>
        <position position="251"/>
    </location>
</feature>